<keyword evidence="4" id="KW-0597">Phosphoprotein</keyword>
<dbReference type="InterPro" id="IPR001789">
    <property type="entry name" value="Sig_transdc_resp-reg_receiver"/>
</dbReference>
<evidence type="ECO:0000313" key="12">
    <source>
        <dbReference type="EMBL" id="GEN09098.1"/>
    </source>
</evidence>
<dbReference type="SMART" id="SM00387">
    <property type="entry name" value="HATPase_c"/>
    <property type="match status" value="1"/>
</dbReference>
<feature type="domain" description="HAMP" evidence="11">
    <location>
        <begin position="10"/>
        <end position="63"/>
    </location>
</feature>
<evidence type="ECO:0000256" key="7">
    <source>
        <dbReference type="ARBA" id="ARBA00023012"/>
    </source>
</evidence>
<dbReference type="EC" id="2.7.13.3" evidence="3"/>
<dbReference type="SUPFAM" id="SSF47384">
    <property type="entry name" value="Homodimeric domain of signal transducing histidine kinase"/>
    <property type="match status" value="1"/>
</dbReference>
<dbReference type="InterPro" id="IPR003661">
    <property type="entry name" value="HisK_dim/P_dom"/>
</dbReference>
<keyword evidence="14" id="KW-1185">Reference proteome</keyword>
<evidence type="ECO:0000259" key="11">
    <source>
        <dbReference type="PROSITE" id="PS50885"/>
    </source>
</evidence>
<dbReference type="Proteomes" id="UP000321514">
    <property type="component" value="Unassembled WGS sequence"/>
</dbReference>
<reference evidence="12 15" key="2">
    <citation type="submission" date="2019-07" db="EMBL/GenBank/DDBJ databases">
        <title>Whole genome shotgun sequence of Myxococcus fulvus NBRC 100333.</title>
        <authorList>
            <person name="Hosoyama A."/>
            <person name="Uohara A."/>
            <person name="Ohji S."/>
            <person name="Ichikawa N."/>
        </authorList>
    </citation>
    <scope>NUCLEOTIDE SEQUENCE [LARGE SCALE GENOMIC DNA]</scope>
    <source>
        <strain evidence="12 15">NBRC 100333</strain>
    </source>
</reference>
<dbReference type="InterPro" id="IPR036890">
    <property type="entry name" value="HATPase_C_sf"/>
</dbReference>
<dbReference type="STRING" id="1334629.MFUL124B02_26985"/>
<dbReference type="InterPro" id="IPR004358">
    <property type="entry name" value="Sig_transdc_His_kin-like_C"/>
</dbReference>
<evidence type="ECO:0000256" key="2">
    <source>
        <dbReference type="ARBA" id="ARBA00004370"/>
    </source>
</evidence>
<dbReference type="Gene3D" id="1.10.287.130">
    <property type="match status" value="1"/>
</dbReference>
<dbReference type="PANTHER" id="PTHR45339:SF1">
    <property type="entry name" value="HYBRID SIGNAL TRANSDUCTION HISTIDINE KINASE J"/>
    <property type="match status" value="1"/>
</dbReference>
<dbReference type="OrthoDB" id="5378360at2"/>
<dbReference type="InterPro" id="IPR011006">
    <property type="entry name" value="CheY-like_superfamily"/>
</dbReference>
<dbReference type="SMART" id="SM00448">
    <property type="entry name" value="REC"/>
    <property type="match status" value="1"/>
</dbReference>
<dbReference type="CDD" id="cd06225">
    <property type="entry name" value="HAMP"/>
    <property type="match status" value="1"/>
</dbReference>
<dbReference type="CDD" id="cd16922">
    <property type="entry name" value="HATPase_EvgS-ArcB-TorS-like"/>
    <property type="match status" value="1"/>
</dbReference>
<evidence type="ECO:0000313" key="15">
    <source>
        <dbReference type="Proteomes" id="UP000321514"/>
    </source>
</evidence>
<name>A0A511T6Z8_MYXFU</name>
<dbReference type="SUPFAM" id="SSF52172">
    <property type="entry name" value="CheY-like"/>
    <property type="match status" value="1"/>
</dbReference>
<dbReference type="SUPFAM" id="SSF55874">
    <property type="entry name" value="ATPase domain of HSP90 chaperone/DNA topoisomerase II/histidine kinase"/>
    <property type="match status" value="1"/>
</dbReference>
<accession>A0A511T6Z8</accession>
<feature type="domain" description="HAMP" evidence="11">
    <location>
        <begin position="103"/>
        <end position="155"/>
    </location>
</feature>
<dbReference type="InterPro" id="IPR036097">
    <property type="entry name" value="HisK_dim/P_sf"/>
</dbReference>
<dbReference type="CDD" id="cd00082">
    <property type="entry name" value="HisKA"/>
    <property type="match status" value="1"/>
</dbReference>
<evidence type="ECO:0000256" key="5">
    <source>
        <dbReference type="ARBA" id="ARBA00022679"/>
    </source>
</evidence>
<sequence>MEDDGNHKTGSDQAQLRALLAAMEAAHQGDFSRRVPASGTHPLLDRIAETFNAGAERFLLLTREVTRVSREVGVEGRLGSLVEVPDASGAWRQLVDGVNVLASSFTVQVRDLIRVSGAVARGDLTQTLEVDVRGESLELKTIVNTMVERLTDFAREVNRVARQVGVEGASTETGVSGVWKDLTDNMSFTEKLAVASRHKSEFLANISHELRTPLNSLLILAKLLSEDSDHRLGPREAEYARTIHASGVDLLDLINDLLDLSKVEAGKLEVVAEELPLAEVKSLIERDFEHVADQKRLSFGVVLSGGLPRSLRTDSMRLRQVLRNLLSNAFKFTDVGRVELRVAPVAKGLFHFESDVLNRAEEVLAFSVVDSGIGIPQDKLQRIFEAFQQAEADTGRKYGGTGLGLSISRELARLLGGELQVASELGRGSTFTLYLPDVYVGAEAGGRDAAVARGVGSPLQLEAMELSATDLAGFAREEAESAGAGWESVDMREALLRQEALLERPTRHRVLVVDDNIREVFSLISVLESRGLESFHAENMGEALRVLWDSPEVDGVLLLVPMTDEGYDVLRTMRKDARFGALPIVVVTSLLTDEERGRCLAAGASDYVARPVDAHRIMELLKLEPRLGRS</sequence>
<evidence type="ECO:0000259" key="10">
    <source>
        <dbReference type="PROSITE" id="PS50110"/>
    </source>
</evidence>
<dbReference type="AlphaFoldDB" id="A0A511T6Z8"/>
<dbReference type="EMBL" id="FOIB01000005">
    <property type="protein sequence ID" value="SEU15349.1"/>
    <property type="molecule type" value="Genomic_DNA"/>
</dbReference>
<dbReference type="Pfam" id="PF18947">
    <property type="entry name" value="HAMP_2"/>
    <property type="match status" value="1"/>
</dbReference>
<dbReference type="InterPro" id="IPR005467">
    <property type="entry name" value="His_kinase_dom"/>
</dbReference>
<dbReference type="InterPro" id="IPR003660">
    <property type="entry name" value="HAMP_dom"/>
</dbReference>
<feature type="domain" description="Histidine kinase" evidence="9">
    <location>
        <begin position="205"/>
        <end position="439"/>
    </location>
</feature>
<dbReference type="PANTHER" id="PTHR45339">
    <property type="entry name" value="HYBRID SIGNAL TRANSDUCTION HISTIDINE KINASE J"/>
    <property type="match status" value="1"/>
</dbReference>
<reference evidence="13 14" key="1">
    <citation type="submission" date="2016-10" db="EMBL/GenBank/DDBJ databases">
        <authorList>
            <person name="Varghese N."/>
            <person name="Submissions S."/>
        </authorList>
    </citation>
    <scope>NUCLEOTIDE SEQUENCE [LARGE SCALE GENOMIC DNA]</scope>
    <source>
        <strain evidence="13 14">DSM 16525</strain>
    </source>
</reference>
<keyword evidence="7" id="KW-0902">Two-component regulatory system</keyword>
<proteinExistence type="predicted"/>
<dbReference type="Pfam" id="PF00512">
    <property type="entry name" value="HisKA"/>
    <property type="match status" value="1"/>
</dbReference>
<dbReference type="RefSeq" id="WP_074955157.1">
    <property type="nucleotide sequence ID" value="NZ_BJXR01000031.1"/>
</dbReference>
<dbReference type="PRINTS" id="PR00344">
    <property type="entry name" value="BCTRLSENSOR"/>
</dbReference>
<protein>
    <recommendedName>
        <fullName evidence="3">histidine kinase</fullName>
        <ecNumber evidence="3">2.7.13.3</ecNumber>
    </recommendedName>
</protein>
<comment type="catalytic activity">
    <reaction evidence="1">
        <text>ATP + protein L-histidine = ADP + protein N-phospho-L-histidine.</text>
        <dbReference type="EC" id="2.7.13.3"/>
    </reaction>
</comment>
<evidence type="ECO:0000313" key="13">
    <source>
        <dbReference type="EMBL" id="SEU15349.1"/>
    </source>
</evidence>
<keyword evidence="6 13" id="KW-0418">Kinase</keyword>
<evidence type="ECO:0000259" key="9">
    <source>
        <dbReference type="PROSITE" id="PS50109"/>
    </source>
</evidence>
<dbReference type="PROSITE" id="PS50885">
    <property type="entry name" value="HAMP"/>
    <property type="match status" value="2"/>
</dbReference>
<dbReference type="InterPro" id="IPR003594">
    <property type="entry name" value="HATPase_dom"/>
</dbReference>
<keyword evidence="5" id="KW-0808">Transferase</keyword>
<dbReference type="GO" id="GO:0016020">
    <property type="term" value="C:membrane"/>
    <property type="evidence" value="ECO:0007669"/>
    <property type="project" value="UniProtKB-SubCell"/>
</dbReference>
<dbReference type="SMART" id="SM00388">
    <property type="entry name" value="HisKA"/>
    <property type="match status" value="1"/>
</dbReference>
<dbReference type="SMART" id="SM00304">
    <property type="entry name" value="HAMP"/>
    <property type="match status" value="2"/>
</dbReference>
<evidence type="ECO:0000256" key="8">
    <source>
        <dbReference type="PROSITE-ProRule" id="PRU00169"/>
    </source>
</evidence>
<dbReference type="EMBL" id="BJXR01000031">
    <property type="protein sequence ID" value="GEN09098.1"/>
    <property type="molecule type" value="Genomic_DNA"/>
</dbReference>
<evidence type="ECO:0000256" key="6">
    <source>
        <dbReference type="ARBA" id="ARBA00022777"/>
    </source>
</evidence>
<organism evidence="12 15">
    <name type="scientific">Myxococcus fulvus</name>
    <dbReference type="NCBI Taxonomy" id="33"/>
    <lineage>
        <taxon>Bacteria</taxon>
        <taxon>Pseudomonadati</taxon>
        <taxon>Myxococcota</taxon>
        <taxon>Myxococcia</taxon>
        <taxon>Myxococcales</taxon>
        <taxon>Cystobacterineae</taxon>
        <taxon>Myxococcaceae</taxon>
        <taxon>Myxococcus</taxon>
    </lineage>
</organism>
<comment type="caution">
    <text evidence="12">The sequence shown here is derived from an EMBL/GenBank/DDBJ whole genome shotgun (WGS) entry which is preliminary data.</text>
</comment>
<evidence type="ECO:0000256" key="4">
    <source>
        <dbReference type="ARBA" id="ARBA00022553"/>
    </source>
</evidence>
<gene>
    <name evidence="12" type="ORF">MFU01_41350</name>
    <name evidence="13" type="ORF">SAMN05443572_105356</name>
</gene>
<dbReference type="Gene3D" id="1.20.120.1530">
    <property type="match status" value="1"/>
</dbReference>
<dbReference type="Gene3D" id="3.30.565.10">
    <property type="entry name" value="Histidine kinase-like ATPase, C-terminal domain"/>
    <property type="match status" value="1"/>
</dbReference>
<dbReference type="Pfam" id="PF02518">
    <property type="entry name" value="HATPase_c"/>
    <property type="match status" value="1"/>
</dbReference>
<comment type="subcellular location">
    <subcellularLocation>
        <location evidence="2">Membrane</location>
    </subcellularLocation>
</comment>
<dbReference type="Pfam" id="PF00072">
    <property type="entry name" value="Response_reg"/>
    <property type="match status" value="1"/>
</dbReference>
<feature type="domain" description="Response regulatory" evidence="10">
    <location>
        <begin position="509"/>
        <end position="625"/>
    </location>
</feature>
<dbReference type="PROSITE" id="PS50110">
    <property type="entry name" value="RESPONSE_REGULATORY"/>
    <property type="match status" value="1"/>
</dbReference>
<evidence type="ECO:0000256" key="3">
    <source>
        <dbReference type="ARBA" id="ARBA00012438"/>
    </source>
</evidence>
<dbReference type="Proteomes" id="UP000183760">
    <property type="component" value="Unassembled WGS sequence"/>
</dbReference>
<dbReference type="GO" id="GO:0000155">
    <property type="term" value="F:phosphorelay sensor kinase activity"/>
    <property type="evidence" value="ECO:0007669"/>
    <property type="project" value="InterPro"/>
</dbReference>
<comment type="caution">
    <text evidence="8">Lacks conserved residue(s) required for the propagation of feature annotation.</text>
</comment>
<evidence type="ECO:0000256" key="1">
    <source>
        <dbReference type="ARBA" id="ARBA00000085"/>
    </source>
</evidence>
<dbReference type="Gene3D" id="3.40.50.2300">
    <property type="match status" value="1"/>
</dbReference>
<evidence type="ECO:0000313" key="14">
    <source>
        <dbReference type="Proteomes" id="UP000183760"/>
    </source>
</evidence>
<dbReference type="FunFam" id="3.30.565.10:FF:000010">
    <property type="entry name" value="Sensor histidine kinase RcsC"/>
    <property type="match status" value="1"/>
</dbReference>
<dbReference type="PROSITE" id="PS50109">
    <property type="entry name" value="HIS_KIN"/>
    <property type="match status" value="1"/>
</dbReference>